<feature type="compositionally biased region" description="Polar residues" evidence="1">
    <location>
        <begin position="1"/>
        <end position="14"/>
    </location>
</feature>
<protein>
    <recommendedName>
        <fullName evidence="4">TnsA endonuclease N-terminal domain-containing protein</fullName>
    </recommendedName>
</protein>
<gene>
    <name evidence="2" type="ORF">PL336_03955</name>
</gene>
<evidence type="ECO:0000313" key="2">
    <source>
        <dbReference type="EMBL" id="WCE71003.1"/>
    </source>
</evidence>
<evidence type="ECO:0000313" key="3">
    <source>
        <dbReference type="Proteomes" id="UP001210770"/>
    </source>
</evidence>
<evidence type="ECO:0008006" key="4">
    <source>
        <dbReference type="Google" id="ProtNLM"/>
    </source>
</evidence>
<accession>A0AAX3LQQ6</accession>
<feature type="region of interest" description="Disordered" evidence="1">
    <location>
        <begin position="1"/>
        <end position="33"/>
    </location>
</feature>
<dbReference type="RefSeq" id="WP_271689193.1">
    <property type="nucleotide sequence ID" value="NZ_CP116423.1"/>
</dbReference>
<sequence length="229" mass="25055">MDYPNTAGTFQLPATSIAERQPPVSSRGHANGQLVVGRHGARRGLHVESDLEFKWASILDADPDVVYLREQVRVEWADGSKTRIHFFDFVATFSSCKSIAMIVKPSHRANKPKFQSEVQLLARSAVQSGFVDEVRVLTEASLDDARVRNARFLRSVREIDVVADTNARAVAAQLLGYVSLADLTAKIGLGGRGFRALVRLIGEGVLSCVTHELICPSTLVQGGKWNENA</sequence>
<evidence type="ECO:0000256" key="1">
    <source>
        <dbReference type="SAM" id="MobiDB-lite"/>
    </source>
</evidence>
<dbReference type="Proteomes" id="UP001210770">
    <property type="component" value="Chromosome"/>
</dbReference>
<reference evidence="2" key="1">
    <citation type="submission" date="2023-01" db="EMBL/GenBank/DDBJ databases">
        <title>Comparative genomic analysis of cold water coral derived Sulfitobacter faviae: insights into their metabolism and habitat adaptation.</title>
        <authorList>
            <person name="Guo Y."/>
            <person name="Lin S."/>
            <person name="Huang Z."/>
            <person name="Tang K."/>
            <person name="Wang X."/>
        </authorList>
    </citation>
    <scope>NUCLEOTIDE SEQUENCE</scope>
    <source>
        <strain evidence="2">SCSIO W_1865</strain>
    </source>
</reference>
<dbReference type="EMBL" id="CP116423">
    <property type="protein sequence ID" value="WCE71003.1"/>
    <property type="molecule type" value="Genomic_DNA"/>
</dbReference>
<organism evidence="2 3">
    <name type="scientific">Sulfitobacter faviae</name>
    <dbReference type="NCBI Taxonomy" id="1775881"/>
    <lineage>
        <taxon>Bacteria</taxon>
        <taxon>Pseudomonadati</taxon>
        <taxon>Pseudomonadota</taxon>
        <taxon>Alphaproteobacteria</taxon>
        <taxon>Rhodobacterales</taxon>
        <taxon>Roseobacteraceae</taxon>
        <taxon>Sulfitobacter</taxon>
    </lineage>
</organism>
<dbReference type="AlphaFoldDB" id="A0AAX3LQQ6"/>
<name>A0AAX3LQQ6_9RHOB</name>
<proteinExistence type="predicted"/>